<keyword evidence="3" id="KW-0472">Membrane</keyword>
<dbReference type="EMBL" id="JAEUBE010000158">
    <property type="protein sequence ID" value="KAH3668950.1"/>
    <property type="molecule type" value="Genomic_DNA"/>
</dbReference>
<comment type="subcellular location">
    <subcellularLocation>
        <location evidence="3">Mitochondrion inner membrane</location>
    </subcellularLocation>
</comment>
<dbReference type="InterPro" id="IPR013892">
    <property type="entry name" value="Cyt_c_biogenesis_Cmc1-like"/>
</dbReference>
<comment type="caution">
    <text evidence="4">The sequence shown here is derived from an EMBL/GenBank/DDBJ whole genome shotgun (WGS) entry which is preliminary data.</text>
</comment>
<dbReference type="AlphaFoldDB" id="A0A9P8PC99"/>
<keyword evidence="3" id="KW-0143">Chaperone</keyword>
<evidence type="ECO:0000313" key="4">
    <source>
        <dbReference type="EMBL" id="KAH3668950.1"/>
    </source>
</evidence>
<comment type="function">
    <text evidence="3">Required for mitochondrial cytochrome c oxidase (COX) assembly and respiration.</text>
</comment>
<dbReference type="Proteomes" id="UP000769157">
    <property type="component" value="Unassembled WGS sequence"/>
</dbReference>
<dbReference type="RefSeq" id="XP_046063364.1">
    <property type="nucleotide sequence ID" value="XM_046203604.1"/>
</dbReference>
<evidence type="ECO:0000256" key="1">
    <source>
        <dbReference type="ARBA" id="ARBA00007347"/>
    </source>
</evidence>
<keyword evidence="3" id="KW-0999">Mitochondrion inner membrane</keyword>
<proteinExistence type="inferred from homology"/>
<evidence type="ECO:0000313" key="5">
    <source>
        <dbReference type="Proteomes" id="UP000769157"/>
    </source>
</evidence>
<reference evidence="4" key="1">
    <citation type="journal article" date="2021" name="Open Biol.">
        <title>Shared evolutionary footprints suggest mitochondrial oxidative damage underlies multiple complex I losses in fungi.</title>
        <authorList>
            <person name="Schikora-Tamarit M.A."/>
            <person name="Marcet-Houben M."/>
            <person name="Nosek J."/>
            <person name="Gabaldon T."/>
        </authorList>
    </citation>
    <scope>NUCLEOTIDE SEQUENCE</scope>
    <source>
        <strain evidence="4">CBS6075</strain>
    </source>
</reference>
<keyword evidence="2" id="KW-1015">Disulfide bond</keyword>
<keyword evidence="5" id="KW-1185">Reference proteome</keyword>
<evidence type="ECO:0000256" key="2">
    <source>
        <dbReference type="ARBA" id="ARBA00023157"/>
    </source>
</evidence>
<accession>A0A9P8PC99</accession>
<sequence length="90" mass="10767">MHPVLDRQYFMSRSGFVEKAFGKCNVAKQELTNCLHESRLAKERDQILMKRKKTKEFELKRKKLEEEEYGKNAYLKKVVELEYEKSKAAH</sequence>
<reference evidence="4" key="2">
    <citation type="submission" date="2021-01" db="EMBL/GenBank/DDBJ databases">
        <authorList>
            <person name="Schikora-Tamarit M.A."/>
        </authorList>
    </citation>
    <scope>NUCLEOTIDE SEQUENCE</scope>
    <source>
        <strain evidence="4">CBS6075</strain>
    </source>
</reference>
<dbReference type="GeneID" id="70234672"/>
<comment type="similarity">
    <text evidence="1 3">Belongs to the CMC family.</text>
</comment>
<gene>
    <name evidence="4" type="ORF">OGAPHI_002705</name>
</gene>
<dbReference type="GO" id="GO:0005743">
    <property type="term" value="C:mitochondrial inner membrane"/>
    <property type="evidence" value="ECO:0007669"/>
    <property type="project" value="UniProtKB-SubCell"/>
</dbReference>
<evidence type="ECO:0000256" key="3">
    <source>
        <dbReference type="RuleBase" id="RU364104"/>
    </source>
</evidence>
<name>A0A9P8PC99_9ASCO</name>
<organism evidence="4 5">
    <name type="scientific">Ogataea philodendri</name>
    <dbReference type="NCBI Taxonomy" id="1378263"/>
    <lineage>
        <taxon>Eukaryota</taxon>
        <taxon>Fungi</taxon>
        <taxon>Dikarya</taxon>
        <taxon>Ascomycota</taxon>
        <taxon>Saccharomycotina</taxon>
        <taxon>Pichiomycetes</taxon>
        <taxon>Pichiales</taxon>
        <taxon>Pichiaceae</taxon>
        <taxon>Ogataea</taxon>
    </lineage>
</organism>
<dbReference type="Pfam" id="PF08583">
    <property type="entry name" value="Cmc1"/>
    <property type="match status" value="1"/>
</dbReference>
<keyword evidence="3" id="KW-0496">Mitochondrion</keyword>
<dbReference type="OrthoDB" id="532630at2759"/>
<protein>
    <recommendedName>
        <fullName evidence="3">COX assembly mitochondrial protein</fullName>
    </recommendedName>
</protein>